<evidence type="ECO:0000259" key="3">
    <source>
        <dbReference type="Pfam" id="PF18962"/>
    </source>
</evidence>
<sequence length="315" mass="34780">MKKKYLLIPALLISNFIFSQITAIPDPAFEDWLIDNNIDSDGTINGQMLTSDAAAVTIISIEDLSNYNISDLTGIQDFTALERLGVYFTQITELDVTQNLQLKELRCGTNEISELDLSANSLLEIIDIGTGGDVGPFNTIHVLNLSSNPNINTIRAFDCYELEIINLRNGSNSPDMYIDIGLYPGWSPEGVNNTVCIEIDNEEAAQTAQLPYSEWEIDHPFVTYQLVETCELGISQFNQSDLIIYPNPAINVVTVSSPLSINNISIYDTTGRMVLSKTHDKTNEAILNVAGIQSGNYIISIFTDEGITNKNLIIN</sequence>
<reference evidence="4 5" key="1">
    <citation type="submission" date="2024-04" db="EMBL/GenBank/DDBJ databases">
        <title>Flavobacterium sp. DGU11 16S ribosomal RNA gene Genome sequencing and assembly.</title>
        <authorList>
            <person name="Park S."/>
        </authorList>
    </citation>
    <scope>NUCLEOTIDE SEQUENCE [LARGE SCALE GENOMIC DNA]</scope>
    <source>
        <strain evidence="4 5">DGU11</strain>
    </source>
</reference>
<dbReference type="NCBIfam" id="TIGR04183">
    <property type="entry name" value="Por_Secre_tail"/>
    <property type="match status" value="1"/>
</dbReference>
<dbReference type="RefSeq" id="WP_341695652.1">
    <property type="nucleotide sequence ID" value="NZ_JBBYHR010000002.1"/>
</dbReference>
<keyword evidence="1 2" id="KW-0732">Signal</keyword>
<evidence type="ECO:0000256" key="1">
    <source>
        <dbReference type="ARBA" id="ARBA00022729"/>
    </source>
</evidence>
<protein>
    <submittedName>
        <fullName evidence="4">T9SS type A sorting domain-containing protein</fullName>
    </submittedName>
</protein>
<dbReference type="InterPro" id="IPR032675">
    <property type="entry name" value="LRR_dom_sf"/>
</dbReference>
<proteinExistence type="predicted"/>
<organism evidence="4 5">
    <name type="scientific">Flavobacterium arundinis</name>
    <dbReference type="NCBI Taxonomy" id="3139143"/>
    <lineage>
        <taxon>Bacteria</taxon>
        <taxon>Pseudomonadati</taxon>
        <taxon>Bacteroidota</taxon>
        <taxon>Flavobacteriia</taxon>
        <taxon>Flavobacteriales</taxon>
        <taxon>Flavobacteriaceae</taxon>
        <taxon>Flavobacterium</taxon>
    </lineage>
</organism>
<feature type="signal peptide" evidence="2">
    <location>
        <begin position="1"/>
        <end position="19"/>
    </location>
</feature>
<evidence type="ECO:0000256" key="2">
    <source>
        <dbReference type="SAM" id="SignalP"/>
    </source>
</evidence>
<dbReference type="Gene3D" id="3.80.10.10">
    <property type="entry name" value="Ribonuclease Inhibitor"/>
    <property type="match status" value="1"/>
</dbReference>
<dbReference type="Proteomes" id="UP001464555">
    <property type="component" value="Unassembled WGS sequence"/>
</dbReference>
<accession>A0ABU9HT34</accession>
<dbReference type="EMBL" id="JBBYHR010000002">
    <property type="protein sequence ID" value="MEL1243330.1"/>
    <property type="molecule type" value="Genomic_DNA"/>
</dbReference>
<dbReference type="Pfam" id="PF18962">
    <property type="entry name" value="Por_Secre_tail"/>
    <property type="match status" value="1"/>
</dbReference>
<evidence type="ECO:0000313" key="5">
    <source>
        <dbReference type="Proteomes" id="UP001464555"/>
    </source>
</evidence>
<keyword evidence="5" id="KW-1185">Reference proteome</keyword>
<gene>
    <name evidence="4" type="ORF">AAEO56_03575</name>
</gene>
<comment type="caution">
    <text evidence="4">The sequence shown here is derived from an EMBL/GenBank/DDBJ whole genome shotgun (WGS) entry which is preliminary data.</text>
</comment>
<dbReference type="SUPFAM" id="SSF52058">
    <property type="entry name" value="L domain-like"/>
    <property type="match status" value="1"/>
</dbReference>
<evidence type="ECO:0000313" key="4">
    <source>
        <dbReference type="EMBL" id="MEL1243330.1"/>
    </source>
</evidence>
<feature type="chain" id="PRO_5047457128" evidence="2">
    <location>
        <begin position="20"/>
        <end position="315"/>
    </location>
</feature>
<feature type="domain" description="Secretion system C-terminal sorting" evidence="3">
    <location>
        <begin position="244"/>
        <end position="314"/>
    </location>
</feature>
<name>A0ABU9HT34_9FLAO</name>
<dbReference type="InterPro" id="IPR026444">
    <property type="entry name" value="Secre_tail"/>
</dbReference>